<dbReference type="EMBL" id="BQNB010017996">
    <property type="protein sequence ID" value="GJT69528.1"/>
    <property type="molecule type" value="Genomic_DNA"/>
</dbReference>
<evidence type="ECO:0000313" key="2">
    <source>
        <dbReference type="Proteomes" id="UP001151760"/>
    </source>
</evidence>
<gene>
    <name evidence="1" type="ORF">Tco_1028814</name>
</gene>
<keyword evidence="2" id="KW-1185">Reference proteome</keyword>
<reference evidence="1" key="1">
    <citation type="journal article" date="2022" name="Int. J. Mol. Sci.">
        <title>Draft Genome of Tanacetum Coccineum: Genomic Comparison of Closely Related Tanacetum-Family Plants.</title>
        <authorList>
            <person name="Yamashiro T."/>
            <person name="Shiraishi A."/>
            <person name="Nakayama K."/>
            <person name="Satake H."/>
        </authorList>
    </citation>
    <scope>NUCLEOTIDE SEQUENCE</scope>
</reference>
<accession>A0ABQ5G2X0</accession>
<comment type="caution">
    <text evidence="1">The sequence shown here is derived from an EMBL/GenBank/DDBJ whole genome shotgun (WGS) entry which is preliminary data.</text>
</comment>
<dbReference type="Proteomes" id="UP001151760">
    <property type="component" value="Unassembled WGS sequence"/>
</dbReference>
<reference evidence="1" key="2">
    <citation type="submission" date="2022-01" db="EMBL/GenBank/DDBJ databases">
        <authorList>
            <person name="Yamashiro T."/>
            <person name="Shiraishi A."/>
            <person name="Satake H."/>
            <person name="Nakayama K."/>
        </authorList>
    </citation>
    <scope>NUCLEOTIDE SEQUENCE</scope>
</reference>
<protein>
    <submittedName>
        <fullName evidence="1">Uncharacterized protein</fullName>
    </submittedName>
</protein>
<organism evidence="1 2">
    <name type="scientific">Tanacetum coccineum</name>
    <dbReference type="NCBI Taxonomy" id="301880"/>
    <lineage>
        <taxon>Eukaryota</taxon>
        <taxon>Viridiplantae</taxon>
        <taxon>Streptophyta</taxon>
        <taxon>Embryophyta</taxon>
        <taxon>Tracheophyta</taxon>
        <taxon>Spermatophyta</taxon>
        <taxon>Magnoliopsida</taxon>
        <taxon>eudicotyledons</taxon>
        <taxon>Gunneridae</taxon>
        <taxon>Pentapetalae</taxon>
        <taxon>asterids</taxon>
        <taxon>campanulids</taxon>
        <taxon>Asterales</taxon>
        <taxon>Asteraceae</taxon>
        <taxon>Asteroideae</taxon>
        <taxon>Anthemideae</taxon>
        <taxon>Anthemidinae</taxon>
        <taxon>Tanacetum</taxon>
    </lineage>
</organism>
<sequence length="182" mass="21296">MNQEESQQAARDEAWVPKADRVKISTTNVRIDPTMTHKEEAYQVILDIIKNTTFYKAFLATADVPEICMQQFWHTVTKIKESTFYEFKLENKKCQFDVEVFRKDLDICPRVQGKEFLEPPSEEELLTFLIGLRYKGELTHLPKILIDYIHQPWRTLASIINKCLSGKTTSNDRLRQSRVAII</sequence>
<proteinExistence type="predicted"/>
<name>A0ABQ5G2X0_9ASTR</name>
<evidence type="ECO:0000313" key="1">
    <source>
        <dbReference type="EMBL" id="GJT69528.1"/>
    </source>
</evidence>